<dbReference type="Gene3D" id="1.20.120.1760">
    <property type="match status" value="1"/>
</dbReference>
<evidence type="ECO:0000256" key="2">
    <source>
        <dbReference type="ARBA" id="ARBA00010441"/>
    </source>
</evidence>
<dbReference type="GO" id="GO:0008654">
    <property type="term" value="P:phospholipid biosynthetic process"/>
    <property type="evidence" value="ECO:0007669"/>
    <property type="project" value="UniProtKB-KW"/>
</dbReference>
<reference evidence="13 14" key="1">
    <citation type="journal article" date="2019" name="Appl. Microbiol. Biotechnol.">
        <title>Uncovering carbohydrate metabolism through a genotype-phenotype association study of 56 lactic acid bacteria genomes.</title>
        <authorList>
            <person name="Buron-Moles G."/>
            <person name="Chailyan A."/>
            <person name="Dolejs I."/>
            <person name="Forster J."/>
            <person name="Miks M.H."/>
        </authorList>
    </citation>
    <scope>NUCLEOTIDE SEQUENCE [LARGE SCALE GENOMIC DNA]</scope>
    <source>
        <strain evidence="13 14">ATCC 700006</strain>
    </source>
</reference>
<keyword evidence="6 12" id="KW-1133">Transmembrane helix</keyword>
<evidence type="ECO:0008006" key="15">
    <source>
        <dbReference type="Google" id="ProtNLM"/>
    </source>
</evidence>
<feature type="transmembrane region" description="Helical" evidence="12">
    <location>
        <begin position="33"/>
        <end position="53"/>
    </location>
</feature>
<dbReference type="AlphaFoldDB" id="A0A4R5NA84"/>
<evidence type="ECO:0000256" key="11">
    <source>
        <dbReference type="RuleBase" id="RU003750"/>
    </source>
</evidence>
<keyword evidence="8 12" id="KW-0472">Membrane</keyword>
<evidence type="ECO:0000256" key="4">
    <source>
        <dbReference type="ARBA" id="ARBA00022679"/>
    </source>
</evidence>
<name>A0A4R5NA84_9LACO</name>
<feature type="transmembrane region" description="Helical" evidence="12">
    <location>
        <begin position="7"/>
        <end position="27"/>
    </location>
</feature>
<dbReference type="RefSeq" id="WP_010007486.1">
    <property type="nucleotide sequence ID" value="NZ_JAGYGP010000004.1"/>
</dbReference>
<evidence type="ECO:0000256" key="1">
    <source>
        <dbReference type="ARBA" id="ARBA00004141"/>
    </source>
</evidence>
<organism evidence="13 14">
    <name type="scientific">Leuconostoc fallax</name>
    <dbReference type="NCBI Taxonomy" id="1251"/>
    <lineage>
        <taxon>Bacteria</taxon>
        <taxon>Bacillati</taxon>
        <taxon>Bacillota</taxon>
        <taxon>Bacilli</taxon>
        <taxon>Lactobacillales</taxon>
        <taxon>Lactobacillaceae</taxon>
        <taxon>Leuconostoc</taxon>
    </lineage>
</organism>
<keyword evidence="5 12" id="KW-0812">Transmembrane</keyword>
<accession>A0A4R5NA84</accession>
<evidence type="ECO:0000256" key="8">
    <source>
        <dbReference type="ARBA" id="ARBA00023136"/>
    </source>
</evidence>
<dbReference type="InterPro" id="IPR050324">
    <property type="entry name" value="CDP-alcohol_PTase-I"/>
</dbReference>
<dbReference type="PANTHER" id="PTHR14269:SF61">
    <property type="entry name" value="CDP-DIACYLGLYCEROL--SERINE O-PHOSPHATIDYLTRANSFERASE"/>
    <property type="match status" value="1"/>
</dbReference>
<dbReference type="STRING" id="907931.GCA_000165675_01140"/>
<feature type="transmembrane region" description="Helical" evidence="12">
    <location>
        <begin position="90"/>
        <end position="107"/>
    </location>
</feature>
<dbReference type="PROSITE" id="PS00379">
    <property type="entry name" value="CDP_ALCOHOL_P_TRANSF"/>
    <property type="match status" value="1"/>
</dbReference>
<keyword evidence="10" id="KW-1208">Phospholipid metabolism</keyword>
<keyword evidence="7" id="KW-0443">Lipid metabolism</keyword>
<dbReference type="GO" id="GO:0016020">
    <property type="term" value="C:membrane"/>
    <property type="evidence" value="ECO:0007669"/>
    <property type="project" value="UniProtKB-SubCell"/>
</dbReference>
<feature type="transmembrane region" description="Helical" evidence="12">
    <location>
        <begin position="140"/>
        <end position="158"/>
    </location>
</feature>
<gene>
    <name evidence="13" type="ORF">C5L23_001184</name>
</gene>
<dbReference type="PANTHER" id="PTHR14269">
    <property type="entry name" value="CDP-DIACYLGLYCEROL--GLYCEROL-3-PHOSPHATE 3-PHOSPHATIDYLTRANSFERASE-RELATED"/>
    <property type="match status" value="1"/>
</dbReference>
<dbReference type="InterPro" id="IPR048254">
    <property type="entry name" value="CDP_ALCOHOL_P_TRANSF_CS"/>
</dbReference>
<keyword evidence="3" id="KW-0444">Lipid biosynthesis</keyword>
<evidence type="ECO:0000313" key="14">
    <source>
        <dbReference type="Proteomes" id="UP000295681"/>
    </source>
</evidence>
<comment type="caution">
    <text evidence="13">The sequence shown here is derived from an EMBL/GenBank/DDBJ whole genome shotgun (WGS) entry which is preliminary data.</text>
</comment>
<protein>
    <recommendedName>
        <fullName evidence="15">CDP-diacylglycerol--serine O-phosphatidyltransferase</fullName>
    </recommendedName>
</protein>
<comment type="similarity">
    <text evidence="2 11">Belongs to the CDP-alcohol phosphatidyltransferase class-I family.</text>
</comment>
<evidence type="ECO:0000313" key="13">
    <source>
        <dbReference type="EMBL" id="TDG69053.1"/>
    </source>
</evidence>
<evidence type="ECO:0000256" key="12">
    <source>
        <dbReference type="SAM" id="Phobius"/>
    </source>
</evidence>
<keyword evidence="14" id="KW-1185">Reference proteome</keyword>
<evidence type="ECO:0000256" key="6">
    <source>
        <dbReference type="ARBA" id="ARBA00022989"/>
    </source>
</evidence>
<sequence>MINFKVLPNILTSFRMALSLISIFMLVSRTTNLWVWFFVVALVLDVLDGAVARKLNVASELGTQLDSFADYIAFGIIPSLFIFIKCHYDSTIAIMLMFFLLAGAFRLSLYNTKYANQSCFHGVPIPFAAFVLVISMNLNLYFLILVILILAISMIMPVKVPSLKGMLDSE</sequence>
<dbReference type="Proteomes" id="UP000295681">
    <property type="component" value="Unassembled WGS sequence"/>
</dbReference>
<keyword evidence="4 11" id="KW-0808">Transferase</keyword>
<evidence type="ECO:0000256" key="3">
    <source>
        <dbReference type="ARBA" id="ARBA00022516"/>
    </source>
</evidence>
<feature type="transmembrane region" description="Helical" evidence="12">
    <location>
        <begin position="65"/>
        <end position="84"/>
    </location>
</feature>
<dbReference type="EMBL" id="PUFI01000007">
    <property type="protein sequence ID" value="TDG69053.1"/>
    <property type="molecule type" value="Genomic_DNA"/>
</dbReference>
<dbReference type="InterPro" id="IPR000462">
    <property type="entry name" value="CDP-OH_P_trans"/>
</dbReference>
<keyword evidence="9" id="KW-0594">Phospholipid biosynthesis</keyword>
<evidence type="ECO:0000256" key="9">
    <source>
        <dbReference type="ARBA" id="ARBA00023209"/>
    </source>
</evidence>
<dbReference type="Pfam" id="PF01066">
    <property type="entry name" value="CDP-OH_P_transf"/>
    <property type="match status" value="1"/>
</dbReference>
<comment type="subcellular location">
    <subcellularLocation>
        <location evidence="1">Membrane</location>
        <topology evidence="1">Multi-pass membrane protein</topology>
    </subcellularLocation>
</comment>
<evidence type="ECO:0000256" key="10">
    <source>
        <dbReference type="ARBA" id="ARBA00023264"/>
    </source>
</evidence>
<evidence type="ECO:0000256" key="7">
    <source>
        <dbReference type="ARBA" id="ARBA00023098"/>
    </source>
</evidence>
<dbReference type="GO" id="GO:0016780">
    <property type="term" value="F:phosphotransferase activity, for other substituted phosphate groups"/>
    <property type="evidence" value="ECO:0007669"/>
    <property type="project" value="InterPro"/>
</dbReference>
<dbReference type="InterPro" id="IPR043130">
    <property type="entry name" value="CDP-OH_PTrfase_TM_dom"/>
</dbReference>
<evidence type="ECO:0000256" key="5">
    <source>
        <dbReference type="ARBA" id="ARBA00022692"/>
    </source>
</evidence>
<proteinExistence type="inferred from homology"/>